<name>A0A2G8RQ14_9APHY</name>
<evidence type="ECO:0000313" key="2">
    <source>
        <dbReference type="EMBL" id="PIL23599.1"/>
    </source>
</evidence>
<dbReference type="OrthoDB" id="2752721at2759"/>
<dbReference type="SUPFAM" id="SSF52047">
    <property type="entry name" value="RNI-like"/>
    <property type="match status" value="1"/>
</dbReference>
<feature type="compositionally biased region" description="Acidic residues" evidence="1">
    <location>
        <begin position="471"/>
        <end position="505"/>
    </location>
</feature>
<dbReference type="Gene3D" id="3.80.10.10">
    <property type="entry name" value="Ribonuclease Inhibitor"/>
    <property type="match status" value="1"/>
</dbReference>
<protein>
    <recommendedName>
        <fullName evidence="4">F-box domain-containing protein</fullName>
    </recommendedName>
</protein>
<evidence type="ECO:0008006" key="4">
    <source>
        <dbReference type="Google" id="ProtNLM"/>
    </source>
</evidence>
<evidence type="ECO:0000256" key="1">
    <source>
        <dbReference type="SAM" id="MobiDB-lite"/>
    </source>
</evidence>
<feature type="region of interest" description="Disordered" evidence="1">
    <location>
        <begin position="465"/>
        <end position="505"/>
    </location>
</feature>
<keyword evidence="3" id="KW-1185">Reference proteome</keyword>
<reference evidence="2 3" key="1">
    <citation type="journal article" date="2015" name="Sci. Rep.">
        <title>Chromosome-level genome map provides insights into diverse defense mechanisms in the medicinal fungus Ganoderma sinense.</title>
        <authorList>
            <person name="Zhu Y."/>
            <person name="Xu J."/>
            <person name="Sun C."/>
            <person name="Zhou S."/>
            <person name="Xu H."/>
            <person name="Nelson D.R."/>
            <person name="Qian J."/>
            <person name="Song J."/>
            <person name="Luo H."/>
            <person name="Xiang L."/>
            <person name="Li Y."/>
            <person name="Xu Z."/>
            <person name="Ji A."/>
            <person name="Wang L."/>
            <person name="Lu S."/>
            <person name="Hayward A."/>
            <person name="Sun W."/>
            <person name="Li X."/>
            <person name="Schwartz D.C."/>
            <person name="Wang Y."/>
            <person name="Chen S."/>
        </authorList>
    </citation>
    <scope>NUCLEOTIDE SEQUENCE [LARGE SCALE GENOMIC DNA]</scope>
    <source>
        <strain evidence="2 3">ZZ0214-1</strain>
    </source>
</reference>
<evidence type="ECO:0000313" key="3">
    <source>
        <dbReference type="Proteomes" id="UP000230002"/>
    </source>
</evidence>
<sequence length="505" mass="55516">MPATPLIAINDILRYIVSHLATDLDVPTPESPRFELDDSGADEARQALVRLAIAHSTFTKPALAALWRFLPSEEPLKHLLCVVGIAQRPPRDRNEWITLPMVLLGTPATHQSGWARFQEYASRVRTITIDPSLPTFGFPTKLVQDTFWSQVSSTFGDAPILPQLEAATLFSINPFAVCDFDMGALCLLNPSIRELNITCPGNSLSACLPSGHNLEVLSVVVPVAVLEIETLPQLYPRLRSLKVDEDGIHPDDLALFATLPNLEHLSIVLSPYAPLNGPITFAELRSLDVFSYDFSDVGLLIAHVDAPKLQSLSVSESHEDSDDTYPQELSTHLRTLVQKHPSLTAFRWVARDLSSFGHPRTADTTSLAALFAPLLSDLLSMRRFSASFAPPYIPCSESPSDFQKIAEAWGRPVHALRELEVGSVVLTSEEGAEAARQGRVLRGLMQHIFPGAKISFPIRASLGRRMVAGGGEEDDDDEEEDEEDEVVEEGEEAEEDEDMESADEP</sequence>
<dbReference type="InterPro" id="IPR032675">
    <property type="entry name" value="LRR_dom_sf"/>
</dbReference>
<comment type="caution">
    <text evidence="2">The sequence shown here is derived from an EMBL/GenBank/DDBJ whole genome shotgun (WGS) entry which is preliminary data.</text>
</comment>
<dbReference type="Proteomes" id="UP000230002">
    <property type="component" value="Unassembled WGS sequence"/>
</dbReference>
<organism evidence="2 3">
    <name type="scientific">Ganoderma sinense ZZ0214-1</name>
    <dbReference type="NCBI Taxonomy" id="1077348"/>
    <lineage>
        <taxon>Eukaryota</taxon>
        <taxon>Fungi</taxon>
        <taxon>Dikarya</taxon>
        <taxon>Basidiomycota</taxon>
        <taxon>Agaricomycotina</taxon>
        <taxon>Agaricomycetes</taxon>
        <taxon>Polyporales</taxon>
        <taxon>Polyporaceae</taxon>
        <taxon>Ganoderma</taxon>
    </lineage>
</organism>
<accession>A0A2G8RQ14</accession>
<proteinExistence type="predicted"/>
<dbReference type="STRING" id="1077348.A0A2G8RQ14"/>
<gene>
    <name evidence="2" type="ORF">GSI_14912</name>
</gene>
<dbReference type="AlphaFoldDB" id="A0A2G8RQ14"/>
<dbReference type="EMBL" id="AYKW01000068">
    <property type="protein sequence ID" value="PIL23599.1"/>
    <property type="molecule type" value="Genomic_DNA"/>
</dbReference>